<feature type="transmembrane region" description="Helical" evidence="6">
    <location>
        <begin position="6"/>
        <end position="22"/>
    </location>
</feature>
<evidence type="ECO:0000256" key="3">
    <source>
        <dbReference type="ARBA" id="ARBA00023002"/>
    </source>
</evidence>
<keyword evidence="2" id="KW-0479">Metal-binding</keyword>
<dbReference type="EMBL" id="PDNA01000113">
    <property type="protein sequence ID" value="PGH12760.1"/>
    <property type="molecule type" value="Genomic_DNA"/>
</dbReference>
<evidence type="ECO:0000259" key="7">
    <source>
        <dbReference type="PROSITE" id="PS51296"/>
    </source>
</evidence>
<keyword evidence="3" id="KW-0560">Oxidoreductase</keyword>
<dbReference type="InterPro" id="IPR036922">
    <property type="entry name" value="Rieske_2Fe-2S_sf"/>
</dbReference>
<keyword evidence="5" id="KW-0411">Iron-sulfur</keyword>
<keyword evidence="6" id="KW-0812">Transmembrane</keyword>
<proteinExistence type="predicted"/>
<dbReference type="Proteomes" id="UP000224634">
    <property type="component" value="Unassembled WGS sequence"/>
</dbReference>
<evidence type="ECO:0000256" key="6">
    <source>
        <dbReference type="SAM" id="Phobius"/>
    </source>
</evidence>
<evidence type="ECO:0000256" key="2">
    <source>
        <dbReference type="ARBA" id="ARBA00022723"/>
    </source>
</evidence>
<gene>
    <name evidence="8" type="ORF">AJ80_06584</name>
</gene>
<keyword evidence="9" id="KW-1185">Reference proteome</keyword>
<dbReference type="SUPFAM" id="SSF55961">
    <property type="entry name" value="Bet v1-like"/>
    <property type="match status" value="1"/>
</dbReference>
<dbReference type="GO" id="GO:0016491">
    <property type="term" value="F:oxidoreductase activity"/>
    <property type="evidence" value="ECO:0007669"/>
    <property type="project" value="UniProtKB-KW"/>
</dbReference>
<dbReference type="Gene3D" id="2.102.10.10">
    <property type="entry name" value="Rieske [2Fe-2S] iron-sulphur domain"/>
    <property type="match status" value="1"/>
</dbReference>
<dbReference type="CDD" id="cd03469">
    <property type="entry name" value="Rieske_RO_Alpha_N"/>
    <property type="match status" value="1"/>
</dbReference>
<dbReference type="GO" id="GO:0046872">
    <property type="term" value="F:metal ion binding"/>
    <property type="evidence" value="ECO:0007669"/>
    <property type="project" value="UniProtKB-KW"/>
</dbReference>
<dbReference type="SUPFAM" id="SSF50022">
    <property type="entry name" value="ISP domain"/>
    <property type="match status" value="1"/>
</dbReference>
<evidence type="ECO:0000256" key="5">
    <source>
        <dbReference type="ARBA" id="ARBA00023014"/>
    </source>
</evidence>
<dbReference type="PANTHER" id="PTHR43756:SF6">
    <property type="entry name" value="CLUSTER-BINDING PROTEIN, PUTATIVE (AFU_ORTHOLOGUE AFUA_6G03920)-RELATED"/>
    <property type="match status" value="1"/>
</dbReference>
<evidence type="ECO:0000313" key="9">
    <source>
        <dbReference type="Proteomes" id="UP000224634"/>
    </source>
</evidence>
<comment type="caution">
    <text evidence="8">The sequence shown here is derived from an EMBL/GenBank/DDBJ whole genome shotgun (WGS) entry which is preliminary data.</text>
</comment>
<dbReference type="AlphaFoldDB" id="A0A2B7XUT4"/>
<dbReference type="Gene3D" id="3.90.380.10">
    <property type="entry name" value="Naphthalene 1,2-dioxygenase Alpha Subunit, Chain A, domain 1"/>
    <property type="match status" value="1"/>
</dbReference>
<keyword evidence="4" id="KW-0408">Iron</keyword>
<keyword evidence="6" id="KW-1133">Transmembrane helix</keyword>
<sequence length="388" mass="44617">MQSITLSTFLIALFPITFIFILRKRNHMLKRLSTVLSNWRESSYYYTAFLGVRANRRREVPAEVTKQDHADVVVSKESEFPADWWTGDEVFRLEQRAIFSKTWLYITHHSRFTKPGDYHSFEVGGYPIFLVQGKDSIIRAFHNVCRHRAYAITRKKSGSSTVLGCRYHGWSYDTKGNLVKAPQFENIEGFDKSQNSLFEICTRITRHGFIFVNLDAGQSVDELEFQYVDEFARRRGMSKTSQWIDGWELDGEFNWKMAVRNVCEDYYPEERSQTTGRRRSLLHTLFNPNKGQGGPSSLDIFPIVSLHAMPSHSLWYSVCILPTGPSHTTVRFDMFSCEAIGEDIDAHSLSSNVKEILQTRLETLKGDFKACKSESDLPNVGQGSQATR</sequence>
<evidence type="ECO:0000256" key="1">
    <source>
        <dbReference type="ARBA" id="ARBA00022714"/>
    </source>
</evidence>
<dbReference type="OrthoDB" id="426882at2759"/>
<keyword evidence="6" id="KW-0472">Membrane</keyword>
<dbReference type="InterPro" id="IPR017941">
    <property type="entry name" value="Rieske_2Fe-2S"/>
</dbReference>
<dbReference type="InterPro" id="IPR001663">
    <property type="entry name" value="Rng_hydr_dOase-A"/>
</dbReference>
<accession>A0A2B7XUT4</accession>
<dbReference type="GO" id="GO:0051537">
    <property type="term" value="F:2 iron, 2 sulfur cluster binding"/>
    <property type="evidence" value="ECO:0007669"/>
    <property type="project" value="UniProtKB-KW"/>
</dbReference>
<organism evidence="8 9">
    <name type="scientific">Polytolypa hystricis (strain UAMH7299)</name>
    <dbReference type="NCBI Taxonomy" id="1447883"/>
    <lineage>
        <taxon>Eukaryota</taxon>
        <taxon>Fungi</taxon>
        <taxon>Dikarya</taxon>
        <taxon>Ascomycota</taxon>
        <taxon>Pezizomycotina</taxon>
        <taxon>Eurotiomycetes</taxon>
        <taxon>Eurotiomycetidae</taxon>
        <taxon>Onygenales</taxon>
        <taxon>Onygenales incertae sedis</taxon>
        <taxon>Polytolypa</taxon>
    </lineage>
</organism>
<dbReference type="PROSITE" id="PS51296">
    <property type="entry name" value="RIESKE"/>
    <property type="match status" value="1"/>
</dbReference>
<evidence type="ECO:0000313" key="8">
    <source>
        <dbReference type="EMBL" id="PGH12760.1"/>
    </source>
</evidence>
<evidence type="ECO:0000256" key="4">
    <source>
        <dbReference type="ARBA" id="ARBA00023004"/>
    </source>
</evidence>
<dbReference type="PRINTS" id="PR00090">
    <property type="entry name" value="RNGDIOXGNASE"/>
</dbReference>
<feature type="domain" description="Rieske" evidence="7">
    <location>
        <begin position="105"/>
        <end position="190"/>
    </location>
</feature>
<reference evidence="8 9" key="1">
    <citation type="submission" date="2017-10" db="EMBL/GenBank/DDBJ databases">
        <title>Comparative genomics in systemic dimorphic fungi from Ajellomycetaceae.</title>
        <authorList>
            <person name="Munoz J.F."/>
            <person name="Mcewen J.G."/>
            <person name="Clay O.K."/>
            <person name="Cuomo C.A."/>
        </authorList>
    </citation>
    <scope>NUCLEOTIDE SEQUENCE [LARGE SCALE GENOMIC DNA]</scope>
    <source>
        <strain evidence="8 9">UAMH7299</strain>
    </source>
</reference>
<dbReference type="PANTHER" id="PTHR43756">
    <property type="entry name" value="CHOLINE MONOOXYGENASE, CHLOROPLASTIC"/>
    <property type="match status" value="1"/>
</dbReference>
<name>A0A2B7XUT4_POLH7</name>
<protein>
    <recommendedName>
        <fullName evidence="7">Rieske domain-containing protein</fullName>
    </recommendedName>
</protein>
<dbReference type="Pfam" id="PF00355">
    <property type="entry name" value="Rieske"/>
    <property type="match status" value="1"/>
</dbReference>
<keyword evidence="1" id="KW-0001">2Fe-2S</keyword>